<evidence type="ECO:0000256" key="5">
    <source>
        <dbReference type="ARBA" id="ARBA00022679"/>
    </source>
</evidence>
<sequence>MAQPISLQRQLVKSSLLSSILAGLLALLMFIGVSVYQTMSMQDEIMDEMADMLLADDLTVSNGQALAELSDEFDIRYRLDNAQQLLTASEDVPEKITVDHLSLVSDAPYGFYWSEHKLWRIYTAQDNHGLQVQVTQSMSERFHPFWQSILVFSGVLFLVWCVQWLLMHFAIRRKFRVIHQVSEQISNKSVNDLAPISMPEPELIELQPMLSQLNALLARLDQALVAEQRFTADASHELRSPLSAIQMRLQVLKRKFPELENEFKPIQQDVSRGVQVLDNLLLLARLDPEQKEGLAKTKFDFSLLMQDVIKALQPFADSKQIKINVVLAEQACVLANEQLLFSALRNLLDNAIRYSPEQTQVFVNLTIEKQQLRLRIDNSGHGVDAAVIQRLGERFYRALGTKTQGSGLGLSICQKIVDLHAGQLLFSSSDLGGLKVELLLNTLET</sequence>
<dbReference type="RefSeq" id="WP_087012089.1">
    <property type="nucleotide sequence ID" value="NZ_FUUY01000004.1"/>
</dbReference>
<evidence type="ECO:0000256" key="11">
    <source>
        <dbReference type="SAM" id="Phobius"/>
    </source>
</evidence>
<comment type="catalytic activity">
    <reaction evidence="1">
        <text>ATP + protein L-histidine = ADP + protein N-phospho-L-histidine.</text>
        <dbReference type="EC" id="2.7.13.3"/>
    </reaction>
</comment>
<dbReference type="EC" id="2.7.13.3" evidence="3"/>
<dbReference type="Gene3D" id="1.10.287.130">
    <property type="match status" value="1"/>
</dbReference>
<gene>
    <name evidence="13" type="primary">qseC_2</name>
    <name evidence="13" type="ORF">ACNJC6_01372</name>
</gene>
<dbReference type="AlphaFoldDB" id="A0A1R7QBY7"/>
<name>A0A1R7QBY7_ACIJO</name>
<evidence type="ECO:0000256" key="7">
    <source>
        <dbReference type="ARBA" id="ARBA00022777"/>
    </source>
</evidence>
<evidence type="ECO:0000256" key="10">
    <source>
        <dbReference type="ARBA" id="ARBA00023136"/>
    </source>
</evidence>
<dbReference type="InterPro" id="IPR003594">
    <property type="entry name" value="HATPase_dom"/>
</dbReference>
<dbReference type="GO" id="GO:0005886">
    <property type="term" value="C:plasma membrane"/>
    <property type="evidence" value="ECO:0007669"/>
    <property type="project" value="TreeGrafter"/>
</dbReference>
<evidence type="ECO:0000256" key="4">
    <source>
        <dbReference type="ARBA" id="ARBA00022553"/>
    </source>
</evidence>
<dbReference type="SUPFAM" id="SSF55874">
    <property type="entry name" value="ATPase domain of HSP90 chaperone/DNA topoisomerase II/histidine kinase"/>
    <property type="match status" value="1"/>
</dbReference>
<dbReference type="Gene3D" id="3.30.565.10">
    <property type="entry name" value="Histidine kinase-like ATPase, C-terminal domain"/>
    <property type="match status" value="1"/>
</dbReference>
<accession>A0A1R7QBY7</accession>
<dbReference type="InterPro" id="IPR036890">
    <property type="entry name" value="HATPase_C_sf"/>
</dbReference>
<dbReference type="PROSITE" id="PS50109">
    <property type="entry name" value="HIS_KIN"/>
    <property type="match status" value="1"/>
</dbReference>
<evidence type="ECO:0000313" key="13">
    <source>
        <dbReference type="EMBL" id="SJX21751.1"/>
    </source>
</evidence>
<keyword evidence="6 11" id="KW-0812">Transmembrane</keyword>
<dbReference type="SMART" id="SM00388">
    <property type="entry name" value="HisKA"/>
    <property type="match status" value="1"/>
</dbReference>
<evidence type="ECO:0000256" key="8">
    <source>
        <dbReference type="ARBA" id="ARBA00022989"/>
    </source>
</evidence>
<evidence type="ECO:0000256" key="9">
    <source>
        <dbReference type="ARBA" id="ARBA00023012"/>
    </source>
</evidence>
<dbReference type="PANTHER" id="PTHR45436:SF15">
    <property type="entry name" value="SENSOR HISTIDINE KINASE CUSS"/>
    <property type="match status" value="1"/>
</dbReference>
<keyword evidence="10 11" id="KW-0472">Membrane</keyword>
<evidence type="ECO:0000256" key="2">
    <source>
        <dbReference type="ARBA" id="ARBA00004141"/>
    </source>
</evidence>
<comment type="subcellular location">
    <subcellularLocation>
        <location evidence="2">Membrane</location>
        <topology evidence="2">Multi-pass membrane protein</topology>
    </subcellularLocation>
</comment>
<keyword evidence="8 11" id="KW-1133">Transmembrane helix</keyword>
<reference evidence="13 14" key="1">
    <citation type="submission" date="2017-02" db="EMBL/GenBank/DDBJ databases">
        <authorList>
            <person name="Peterson S.W."/>
        </authorList>
    </citation>
    <scope>NUCLEOTIDE SEQUENCE [LARGE SCALE GENOMIC DNA]</scope>
    <source>
        <strain evidence="13">C6</strain>
    </source>
</reference>
<evidence type="ECO:0000256" key="1">
    <source>
        <dbReference type="ARBA" id="ARBA00000085"/>
    </source>
</evidence>
<evidence type="ECO:0000256" key="3">
    <source>
        <dbReference type="ARBA" id="ARBA00012438"/>
    </source>
</evidence>
<keyword evidence="4" id="KW-0597">Phosphoprotein</keyword>
<keyword evidence="9" id="KW-0902">Two-component regulatory system</keyword>
<protein>
    <recommendedName>
        <fullName evidence="3">histidine kinase</fullName>
        <ecNumber evidence="3">2.7.13.3</ecNumber>
    </recommendedName>
</protein>
<dbReference type="PANTHER" id="PTHR45436">
    <property type="entry name" value="SENSOR HISTIDINE KINASE YKOH"/>
    <property type="match status" value="1"/>
</dbReference>
<evidence type="ECO:0000313" key="14">
    <source>
        <dbReference type="Proteomes" id="UP000196240"/>
    </source>
</evidence>
<evidence type="ECO:0000256" key="6">
    <source>
        <dbReference type="ARBA" id="ARBA00022692"/>
    </source>
</evidence>
<feature type="domain" description="Histidine kinase" evidence="12">
    <location>
        <begin position="233"/>
        <end position="444"/>
    </location>
</feature>
<feature type="transmembrane region" description="Helical" evidence="11">
    <location>
        <begin position="145"/>
        <end position="166"/>
    </location>
</feature>
<dbReference type="Pfam" id="PF02518">
    <property type="entry name" value="HATPase_c"/>
    <property type="match status" value="1"/>
</dbReference>
<dbReference type="InterPro" id="IPR004358">
    <property type="entry name" value="Sig_transdc_His_kin-like_C"/>
</dbReference>
<dbReference type="InterPro" id="IPR003661">
    <property type="entry name" value="HisK_dim/P_dom"/>
</dbReference>
<dbReference type="CDD" id="cd00082">
    <property type="entry name" value="HisKA"/>
    <property type="match status" value="1"/>
</dbReference>
<dbReference type="InterPro" id="IPR005467">
    <property type="entry name" value="His_kinase_dom"/>
</dbReference>
<keyword evidence="7" id="KW-0418">Kinase</keyword>
<dbReference type="InterPro" id="IPR036097">
    <property type="entry name" value="HisK_dim/P_sf"/>
</dbReference>
<organism evidence="13 14">
    <name type="scientific">Acinetobacter johnsonii</name>
    <dbReference type="NCBI Taxonomy" id="40214"/>
    <lineage>
        <taxon>Bacteria</taxon>
        <taxon>Pseudomonadati</taxon>
        <taxon>Pseudomonadota</taxon>
        <taxon>Gammaproteobacteria</taxon>
        <taxon>Moraxellales</taxon>
        <taxon>Moraxellaceae</taxon>
        <taxon>Acinetobacter</taxon>
    </lineage>
</organism>
<dbReference type="SMART" id="SM00387">
    <property type="entry name" value="HATPase_c"/>
    <property type="match status" value="1"/>
</dbReference>
<dbReference type="InterPro" id="IPR050428">
    <property type="entry name" value="TCS_sensor_his_kinase"/>
</dbReference>
<dbReference type="Pfam" id="PF00512">
    <property type="entry name" value="HisKA"/>
    <property type="match status" value="1"/>
</dbReference>
<keyword evidence="5 13" id="KW-0808">Transferase</keyword>
<feature type="transmembrane region" description="Helical" evidence="11">
    <location>
        <begin position="16"/>
        <end position="36"/>
    </location>
</feature>
<dbReference type="PRINTS" id="PR00344">
    <property type="entry name" value="BCTRLSENSOR"/>
</dbReference>
<dbReference type="SUPFAM" id="SSF47384">
    <property type="entry name" value="Homodimeric domain of signal transducing histidine kinase"/>
    <property type="match status" value="1"/>
</dbReference>
<evidence type="ECO:0000259" key="12">
    <source>
        <dbReference type="PROSITE" id="PS50109"/>
    </source>
</evidence>
<dbReference type="GO" id="GO:0000155">
    <property type="term" value="F:phosphorelay sensor kinase activity"/>
    <property type="evidence" value="ECO:0007669"/>
    <property type="project" value="InterPro"/>
</dbReference>
<dbReference type="EMBL" id="FUUY01000004">
    <property type="protein sequence ID" value="SJX21751.1"/>
    <property type="molecule type" value="Genomic_DNA"/>
</dbReference>
<dbReference type="Proteomes" id="UP000196240">
    <property type="component" value="Unassembled WGS sequence"/>
</dbReference>
<proteinExistence type="predicted"/>